<dbReference type="PANTHER" id="PTHR21666:SF263">
    <property type="entry name" value="MUREIN HYDROLASE ACTIVATOR NLPD"/>
    <property type="match status" value="1"/>
</dbReference>
<feature type="domain" description="M23ase beta-sheet core" evidence="2">
    <location>
        <begin position="94"/>
        <end position="188"/>
    </location>
</feature>
<evidence type="ECO:0000313" key="3">
    <source>
        <dbReference type="EMBL" id="MDP9898430.1"/>
    </source>
</evidence>
<comment type="similarity">
    <text evidence="1">Belongs to the E.coli NlpD/Haemophilus LppB family.</text>
</comment>
<reference evidence="3 4" key="1">
    <citation type="submission" date="2023-07" db="EMBL/GenBank/DDBJ databases">
        <title>Sorghum-associated microbial communities from plants grown in Nebraska, USA.</title>
        <authorList>
            <person name="Schachtman D."/>
        </authorList>
    </citation>
    <scope>NUCLEOTIDE SEQUENCE [LARGE SCALE GENOMIC DNA]</scope>
    <source>
        <strain evidence="3 4">DS1607</strain>
    </source>
</reference>
<sequence length="197" mass="20577">MNQHIPPTVASRGVRAVAASLALAGLAACVSTPLPPMPPLRPLGSTDAPAPAPMPAPPRPVVTAPAAPPVVTGPRSFVPPVPGARVGRFNNDTNKGVDFAGNLGEPIHAARAGRVVLVSSALSTYGTMIVVKHDDDFITAYAQIGKALVKEGDEVQQGQPIAEMGRNATNNRVELHFEIRKQGTAVDPEPYLDGRMF</sequence>
<dbReference type="InterPro" id="IPR016047">
    <property type="entry name" value="M23ase_b-sheet_dom"/>
</dbReference>
<evidence type="ECO:0000259" key="2">
    <source>
        <dbReference type="Pfam" id="PF01551"/>
    </source>
</evidence>
<dbReference type="PANTHER" id="PTHR21666">
    <property type="entry name" value="PEPTIDASE-RELATED"/>
    <property type="match status" value="1"/>
</dbReference>
<dbReference type="SUPFAM" id="SSF51261">
    <property type="entry name" value="Duplicated hybrid motif"/>
    <property type="match status" value="1"/>
</dbReference>
<proteinExistence type="inferred from homology"/>
<dbReference type="EMBL" id="JAUSRO010000002">
    <property type="protein sequence ID" value="MDP9898430.1"/>
    <property type="molecule type" value="Genomic_DNA"/>
</dbReference>
<gene>
    <name evidence="3" type="ORF">J2W36_000665</name>
</gene>
<comment type="caution">
    <text evidence="3">The sequence shown here is derived from an EMBL/GenBank/DDBJ whole genome shotgun (WGS) entry which is preliminary data.</text>
</comment>
<evidence type="ECO:0000256" key="1">
    <source>
        <dbReference type="ARBA" id="ARBA00038420"/>
    </source>
</evidence>
<accession>A0ABT9S2H9</accession>
<dbReference type="CDD" id="cd12797">
    <property type="entry name" value="M23_peptidase"/>
    <property type="match status" value="1"/>
</dbReference>
<organism evidence="3 4">
    <name type="scientific">Variovorax ginsengisoli</name>
    <dbReference type="NCBI Taxonomy" id="363844"/>
    <lineage>
        <taxon>Bacteria</taxon>
        <taxon>Pseudomonadati</taxon>
        <taxon>Pseudomonadota</taxon>
        <taxon>Betaproteobacteria</taxon>
        <taxon>Burkholderiales</taxon>
        <taxon>Comamonadaceae</taxon>
        <taxon>Variovorax</taxon>
    </lineage>
</organism>
<protein>
    <submittedName>
        <fullName evidence="3">Lipoprotein NlpD</fullName>
    </submittedName>
</protein>
<name>A0ABT9S2H9_9BURK</name>
<keyword evidence="3" id="KW-0449">Lipoprotein</keyword>
<dbReference type="Gene3D" id="2.70.70.10">
    <property type="entry name" value="Glucose Permease (Domain IIA)"/>
    <property type="match status" value="1"/>
</dbReference>
<dbReference type="RefSeq" id="WP_307688248.1">
    <property type="nucleotide sequence ID" value="NZ_JAUSRO010000002.1"/>
</dbReference>
<evidence type="ECO:0000313" key="4">
    <source>
        <dbReference type="Proteomes" id="UP001226867"/>
    </source>
</evidence>
<dbReference type="InterPro" id="IPR050570">
    <property type="entry name" value="Cell_wall_metabolism_enzyme"/>
</dbReference>
<dbReference type="Proteomes" id="UP001226867">
    <property type="component" value="Unassembled WGS sequence"/>
</dbReference>
<keyword evidence="4" id="KW-1185">Reference proteome</keyword>
<dbReference type="Pfam" id="PF01551">
    <property type="entry name" value="Peptidase_M23"/>
    <property type="match status" value="1"/>
</dbReference>
<dbReference type="InterPro" id="IPR011055">
    <property type="entry name" value="Dup_hybrid_motif"/>
</dbReference>